<dbReference type="Proteomes" id="UP001595969">
    <property type="component" value="Unassembled WGS sequence"/>
</dbReference>
<dbReference type="InterPro" id="IPR025997">
    <property type="entry name" value="SBP_2_dom"/>
</dbReference>
<evidence type="ECO:0000313" key="7">
    <source>
        <dbReference type="Proteomes" id="UP001595969"/>
    </source>
</evidence>
<keyword evidence="7" id="KW-1185">Reference proteome</keyword>
<dbReference type="Pfam" id="PF13407">
    <property type="entry name" value="Peripla_BP_4"/>
    <property type="match status" value="1"/>
</dbReference>
<evidence type="ECO:0000259" key="5">
    <source>
        <dbReference type="Pfam" id="PF13407"/>
    </source>
</evidence>
<dbReference type="CDD" id="cd20005">
    <property type="entry name" value="PBP1_ABC_sugar_binding-like"/>
    <property type="match status" value="1"/>
</dbReference>
<accession>A0ABV9MTF2</accession>
<name>A0ABV9MTF2_9ENTE</name>
<dbReference type="RefSeq" id="WP_204654611.1">
    <property type="nucleotide sequence ID" value="NZ_JAFBFD010000032.1"/>
</dbReference>
<evidence type="ECO:0000256" key="2">
    <source>
        <dbReference type="ARBA" id="ARBA00007639"/>
    </source>
</evidence>
<organism evidence="6 7">
    <name type="scientific">Enterococcus lemanii</name>
    <dbReference type="NCBI Taxonomy" id="1159752"/>
    <lineage>
        <taxon>Bacteria</taxon>
        <taxon>Bacillati</taxon>
        <taxon>Bacillota</taxon>
        <taxon>Bacilli</taxon>
        <taxon>Lactobacillales</taxon>
        <taxon>Enterococcaceae</taxon>
        <taxon>Enterococcus</taxon>
    </lineage>
</organism>
<evidence type="ECO:0000313" key="6">
    <source>
        <dbReference type="EMBL" id="MFC4718409.1"/>
    </source>
</evidence>
<dbReference type="InterPro" id="IPR028082">
    <property type="entry name" value="Peripla_BP_I"/>
</dbReference>
<keyword evidence="3 4" id="KW-0732">Signal</keyword>
<proteinExistence type="inferred from homology"/>
<evidence type="ECO:0000256" key="4">
    <source>
        <dbReference type="SAM" id="SignalP"/>
    </source>
</evidence>
<dbReference type="EMBL" id="JBHSGS010000008">
    <property type="protein sequence ID" value="MFC4718409.1"/>
    <property type="molecule type" value="Genomic_DNA"/>
</dbReference>
<gene>
    <name evidence="6" type="ORF">ACFO5I_01435</name>
</gene>
<protein>
    <submittedName>
        <fullName evidence="6">ABC transporter substrate-binding protein</fullName>
    </submittedName>
</protein>
<dbReference type="PANTHER" id="PTHR46847:SF1">
    <property type="entry name" value="D-ALLOSE-BINDING PERIPLASMIC PROTEIN-RELATED"/>
    <property type="match status" value="1"/>
</dbReference>
<dbReference type="PANTHER" id="PTHR46847">
    <property type="entry name" value="D-ALLOSE-BINDING PERIPLASMIC PROTEIN-RELATED"/>
    <property type="match status" value="1"/>
</dbReference>
<comment type="caution">
    <text evidence="6">The sequence shown here is derived from an EMBL/GenBank/DDBJ whole genome shotgun (WGS) entry which is preliminary data.</text>
</comment>
<comment type="subcellular location">
    <subcellularLocation>
        <location evidence="1">Cell envelope</location>
    </subcellularLocation>
</comment>
<evidence type="ECO:0000256" key="3">
    <source>
        <dbReference type="ARBA" id="ARBA00022729"/>
    </source>
</evidence>
<feature type="domain" description="Periplasmic binding protein" evidence="5">
    <location>
        <begin position="40"/>
        <end position="334"/>
    </location>
</feature>
<dbReference type="Gene3D" id="3.40.50.2300">
    <property type="match status" value="2"/>
</dbReference>
<reference evidence="7" key="1">
    <citation type="journal article" date="2019" name="Int. J. Syst. Evol. Microbiol.">
        <title>The Global Catalogue of Microorganisms (GCM) 10K type strain sequencing project: providing services to taxonomists for standard genome sequencing and annotation.</title>
        <authorList>
            <consortium name="The Broad Institute Genomics Platform"/>
            <consortium name="The Broad Institute Genome Sequencing Center for Infectious Disease"/>
            <person name="Wu L."/>
            <person name="Ma J."/>
        </authorList>
    </citation>
    <scope>NUCLEOTIDE SEQUENCE [LARGE SCALE GENOMIC DNA]</scope>
    <source>
        <strain evidence="7">CGMCC 1.19032</strain>
    </source>
</reference>
<dbReference type="PROSITE" id="PS51257">
    <property type="entry name" value="PROKAR_LIPOPROTEIN"/>
    <property type="match status" value="1"/>
</dbReference>
<evidence type="ECO:0000256" key="1">
    <source>
        <dbReference type="ARBA" id="ARBA00004196"/>
    </source>
</evidence>
<feature type="signal peptide" evidence="4">
    <location>
        <begin position="1"/>
        <end position="19"/>
    </location>
</feature>
<comment type="similarity">
    <text evidence="2">Belongs to the bacterial solute-binding protein 2 family.</text>
</comment>
<sequence length="362" mass="38073">MKKLSIGLLTGLTALTLLAGCGNEKPANAEKGGSDNLTVEVVAKGFQHDFWKAVQAGAKKAAEENGVKMTFVGPKDETAIAEQLEMLNNAINKNPSAIALAALDTNAELDAIDQAKNKNIPIIGFDSGVPDAPEGAVKATASTDNYNAGGIAAERAYEGIKEKLGEGVNRIGIISQEVNSLSISQRTGGFIDKITELLEADSAVGKGKVAITGHDKFKNDVKESDAKIIIELRVPAEVTDAAGKTEAQALLEKKDLICIYGSNEFGAKSIINADEGLGNRIGTDGDKVIAIGFDSGALQQDAIRNGKFYGSVTQNPVKIGYEAVSLAVKAANGESVSDVDTGVEWYDQSNIDSDEIQQLLYK</sequence>
<feature type="chain" id="PRO_5046674237" evidence="4">
    <location>
        <begin position="20"/>
        <end position="362"/>
    </location>
</feature>
<dbReference type="SUPFAM" id="SSF53822">
    <property type="entry name" value="Periplasmic binding protein-like I"/>
    <property type="match status" value="1"/>
</dbReference>